<protein>
    <submittedName>
        <fullName evidence="1">Uncharacterized protein</fullName>
    </submittedName>
</protein>
<dbReference type="Proteomes" id="UP000325273">
    <property type="component" value="Unassembled WGS sequence"/>
</dbReference>
<sequence>MTPVTQIIGKIVSDYQNGIYPDRDQKRFAFYERLEFEAEAFEKWLNDENPFYSFERYSDEPITYEDADTDDEWHKWLAEKGISMRDEYQ</sequence>
<evidence type="ECO:0000313" key="1">
    <source>
        <dbReference type="EMBL" id="KAA1012997.1"/>
    </source>
</evidence>
<keyword evidence="2" id="KW-1185">Reference proteome</keyword>
<dbReference type="EMBL" id="VTUZ01000005">
    <property type="protein sequence ID" value="KAA1012997.1"/>
    <property type="molecule type" value="Genomic_DNA"/>
</dbReference>
<evidence type="ECO:0000313" key="2">
    <source>
        <dbReference type="Proteomes" id="UP000325273"/>
    </source>
</evidence>
<dbReference type="AlphaFoldDB" id="A0A5B0HCR8"/>
<gene>
    <name evidence="1" type="ORF">FVF58_09400</name>
</gene>
<name>A0A5B0HCR8_9BURK</name>
<dbReference type="RefSeq" id="WP_149669627.1">
    <property type="nucleotide sequence ID" value="NZ_VTUZ01000005.1"/>
</dbReference>
<organism evidence="1 2">
    <name type="scientific">Paraburkholderia panacisoli</name>
    <dbReference type="NCBI Taxonomy" id="2603818"/>
    <lineage>
        <taxon>Bacteria</taxon>
        <taxon>Pseudomonadati</taxon>
        <taxon>Pseudomonadota</taxon>
        <taxon>Betaproteobacteria</taxon>
        <taxon>Burkholderiales</taxon>
        <taxon>Burkholderiaceae</taxon>
        <taxon>Paraburkholderia</taxon>
    </lineage>
</organism>
<accession>A0A5B0HCR8</accession>
<reference evidence="1 2" key="1">
    <citation type="submission" date="2019-08" db="EMBL/GenBank/DDBJ databases">
        <title>Paraburkholderia sp. DCY113.</title>
        <authorList>
            <person name="Kang J."/>
        </authorList>
    </citation>
    <scope>NUCLEOTIDE SEQUENCE [LARGE SCALE GENOMIC DNA]</scope>
    <source>
        <strain evidence="1 2">DCY113</strain>
    </source>
</reference>
<comment type="caution">
    <text evidence="1">The sequence shown here is derived from an EMBL/GenBank/DDBJ whole genome shotgun (WGS) entry which is preliminary data.</text>
</comment>
<proteinExistence type="predicted"/>